<accession>A0A445E4B5</accession>
<dbReference type="EMBL" id="SDMP01000003">
    <property type="protein sequence ID" value="RYR70213.1"/>
    <property type="molecule type" value="Genomic_DNA"/>
</dbReference>
<gene>
    <name evidence="1" type="ORF">Ahy_A03g016720</name>
</gene>
<proteinExistence type="predicted"/>
<sequence>MKNYGSSCEGVGSVSYWKGGLCKSPQAVNHWNSVRRRAIGVAGGALHGACACSASVRARSESLGSGEENWRRAVTVELCAKRVSVRGATADYRRRWRCAIAIGAAAGQPSSLNFWCHFPILPSCNNG</sequence>
<reference evidence="1 2" key="1">
    <citation type="submission" date="2019-01" db="EMBL/GenBank/DDBJ databases">
        <title>Sequencing of cultivated peanut Arachis hypogaea provides insights into genome evolution and oil improvement.</title>
        <authorList>
            <person name="Chen X."/>
        </authorList>
    </citation>
    <scope>NUCLEOTIDE SEQUENCE [LARGE SCALE GENOMIC DNA]</scope>
    <source>
        <strain evidence="2">cv. Fuhuasheng</strain>
        <tissue evidence="1">Leaves</tissue>
    </source>
</reference>
<name>A0A445E4B5_ARAHY</name>
<dbReference type="AlphaFoldDB" id="A0A445E4B5"/>
<dbReference type="Proteomes" id="UP000289738">
    <property type="component" value="Chromosome A03"/>
</dbReference>
<protein>
    <submittedName>
        <fullName evidence="1">Uncharacterized protein</fullName>
    </submittedName>
</protein>
<keyword evidence="2" id="KW-1185">Reference proteome</keyword>
<comment type="caution">
    <text evidence="1">The sequence shown here is derived from an EMBL/GenBank/DDBJ whole genome shotgun (WGS) entry which is preliminary data.</text>
</comment>
<evidence type="ECO:0000313" key="2">
    <source>
        <dbReference type="Proteomes" id="UP000289738"/>
    </source>
</evidence>
<evidence type="ECO:0000313" key="1">
    <source>
        <dbReference type="EMBL" id="RYR70213.1"/>
    </source>
</evidence>
<organism evidence="1 2">
    <name type="scientific">Arachis hypogaea</name>
    <name type="common">Peanut</name>
    <dbReference type="NCBI Taxonomy" id="3818"/>
    <lineage>
        <taxon>Eukaryota</taxon>
        <taxon>Viridiplantae</taxon>
        <taxon>Streptophyta</taxon>
        <taxon>Embryophyta</taxon>
        <taxon>Tracheophyta</taxon>
        <taxon>Spermatophyta</taxon>
        <taxon>Magnoliopsida</taxon>
        <taxon>eudicotyledons</taxon>
        <taxon>Gunneridae</taxon>
        <taxon>Pentapetalae</taxon>
        <taxon>rosids</taxon>
        <taxon>fabids</taxon>
        <taxon>Fabales</taxon>
        <taxon>Fabaceae</taxon>
        <taxon>Papilionoideae</taxon>
        <taxon>50 kb inversion clade</taxon>
        <taxon>dalbergioids sensu lato</taxon>
        <taxon>Dalbergieae</taxon>
        <taxon>Pterocarpus clade</taxon>
        <taxon>Arachis</taxon>
    </lineage>
</organism>